<keyword evidence="2" id="KW-0812">Transmembrane</keyword>
<feature type="transmembrane region" description="Helical" evidence="2">
    <location>
        <begin position="59"/>
        <end position="79"/>
    </location>
</feature>
<dbReference type="PROSITE" id="PS51178">
    <property type="entry name" value="PASTA"/>
    <property type="match status" value="1"/>
</dbReference>
<dbReference type="RefSeq" id="WP_344192143.1">
    <property type="nucleotide sequence ID" value="NZ_BAAARN010000001.1"/>
</dbReference>
<evidence type="ECO:0000259" key="3">
    <source>
        <dbReference type="PROSITE" id="PS51178"/>
    </source>
</evidence>
<name>A0ABP6H1E6_9MICO</name>
<reference evidence="5" key="1">
    <citation type="journal article" date="2019" name="Int. J. Syst. Evol. Microbiol.">
        <title>The Global Catalogue of Microorganisms (GCM) 10K type strain sequencing project: providing services to taxonomists for standard genome sequencing and annotation.</title>
        <authorList>
            <consortium name="The Broad Institute Genomics Platform"/>
            <consortium name="The Broad Institute Genome Sequencing Center for Infectious Disease"/>
            <person name="Wu L."/>
            <person name="Ma J."/>
        </authorList>
    </citation>
    <scope>NUCLEOTIDE SEQUENCE [LARGE SCALE GENOMIC DNA]</scope>
    <source>
        <strain evidence="5">JCM 16378</strain>
    </source>
</reference>
<comment type="caution">
    <text evidence="4">The sequence shown here is derived from an EMBL/GenBank/DDBJ whole genome shotgun (WGS) entry which is preliminary data.</text>
</comment>
<evidence type="ECO:0000313" key="5">
    <source>
        <dbReference type="Proteomes" id="UP001501326"/>
    </source>
</evidence>
<dbReference type="InterPro" id="IPR005543">
    <property type="entry name" value="PASTA_dom"/>
</dbReference>
<feature type="domain" description="PASTA" evidence="3">
    <location>
        <begin position="127"/>
        <end position="198"/>
    </location>
</feature>
<feature type="region of interest" description="Disordered" evidence="1">
    <location>
        <begin position="103"/>
        <end position="137"/>
    </location>
</feature>
<sequence>MATAKGSNNSGWFVGAVVCVALAAALVVLPFVGVFWGLRELVRWRRSSSLPVRAGRPMAGAAALLAGVLVLTAGAVSLATDNPADASGATASAAVAIPPPVPSTVSATSPTSLASPPATSASPTRTGPPPNAMPSLAGDQLDLAMSVLNARNIGYEHEDLSPRDRSVWQEENWTVVATWPEAGEPLPAGVDVTLYLLKNGEAAWFAKHQTMPKLTVGQSADKAVDRFLAPVAELLEYRYPKGAEPKYASPAWERAATSGRGLADEPESERNARAGLAGASQFGLVAKSRSIPRPGKHLRPGQLLVVLVRDVPSPPSSGGDVPYVPVPDHDDDDVNVPGWLCPTRFC</sequence>
<dbReference type="Proteomes" id="UP001501326">
    <property type="component" value="Unassembled WGS sequence"/>
</dbReference>
<keyword evidence="5" id="KW-1185">Reference proteome</keyword>
<keyword evidence="2" id="KW-0472">Membrane</keyword>
<accession>A0ABP6H1E6</accession>
<protein>
    <recommendedName>
        <fullName evidence="3">PASTA domain-containing protein</fullName>
    </recommendedName>
</protein>
<evidence type="ECO:0000313" key="4">
    <source>
        <dbReference type="EMBL" id="GAA2735248.1"/>
    </source>
</evidence>
<evidence type="ECO:0000256" key="1">
    <source>
        <dbReference type="SAM" id="MobiDB-lite"/>
    </source>
</evidence>
<evidence type="ECO:0000256" key="2">
    <source>
        <dbReference type="SAM" id="Phobius"/>
    </source>
</evidence>
<feature type="compositionally biased region" description="Low complexity" evidence="1">
    <location>
        <begin position="103"/>
        <end position="125"/>
    </location>
</feature>
<feature type="transmembrane region" description="Helical" evidence="2">
    <location>
        <begin position="12"/>
        <end position="38"/>
    </location>
</feature>
<organism evidence="4 5">
    <name type="scientific">Pedococcus aerophilus</name>
    <dbReference type="NCBI Taxonomy" id="436356"/>
    <lineage>
        <taxon>Bacteria</taxon>
        <taxon>Bacillati</taxon>
        <taxon>Actinomycetota</taxon>
        <taxon>Actinomycetes</taxon>
        <taxon>Micrococcales</taxon>
        <taxon>Intrasporangiaceae</taxon>
        <taxon>Pedococcus</taxon>
    </lineage>
</organism>
<dbReference type="EMBL" id="BAAARN010000001">
    <property type="protein sequence ID" value="GAA2735248.1"/>
    <property type="molecule type" value="Genomic_DNA"/>
</dbReference>
<keyword evidence="2" id="KW-1133">Transmembrane helix</keyword>
<gene>
    <name evidence="4" type="ORF">GCM10009867_17120</name>
</gene>
<proteinExistence type="predicted"/>